<feature type="region of interest" description="Disordered" evidence="1">
    <location>
        <begin position="659"/>
        <end position="682"/>
    </location>
</feature>
<gene>
    <name evidence="3" type="ORF">H257_04817</name>
</gene>
<dbReference type="RefSeq" id="XP_009827751.1">
    <property type="nucleotide sequence ID" value="XM_009829449.1"/>
</dbReference>
<dbReference type="AlphaFoldDB" id="W4GUW5"/>
<reference evidence="3" key="1">
    <citation type="submission" date="2013-12" db="EMBL/GenBank/DDBJ databases">
        <title>The Genome Sequence of Aphanomyces astaci APO3.</title>
        <authorList>
            <consortium name="The Broad Institute Genomics Platform"/>
            <person name="Russ C."/>
            <person name="Tyler B."/>
            <person name="van West P."/>
            <person name="Dieguez-Uribeondo J."/>
            <person name="Young S.K."/>
            <person name="Zeng Q."/>
            <person name="Gargeya S."/>
            <person name="Fitzgerald M."/>
            <person name="Abouelleil A."/>
            <person name="Alvarado L."/>
            <person name="Chapman S.B."/>
            <person name="Gainer-Dewar J."/>
            <person name="Goldberg J."/>
            <person name="Griggs A."/>
            <person name="Gujja S."/>
            <person name="Hansen M."/>
            <person name="Howarth C."/>
            <person name="Imamovic A."/>
            <person name="Ireland A."/>
            <person name="Larimer J."/>
            <person name="McCowan C."/>
            <person name="Murphy C."/>
            <person name="Pearson M."/>
            <person name="Poon T.W."/>
            <person name="Priest M."/>
            <person name="Roberts A."/>
            <person name="Saif S."/>
            <person name="Shea T."/>
            <person name="Sykes S."/>
            <person name="Wortman J."/>
            <person name="Nusbaum C."/>
            <person name="Birren B."/>
        </authorList>
    </citation>
    <scope>NUCLEOTIDE SEQUENCE [LARGE SCALE GENOMIC DNA]</scope>
    <source>
        <strain evidence="3">APO3</strain>
    </source>
</reference>
<protein>
    <recommendedName>
        <fullName evidence="2">Centrosomal protein CEP104 N-terminal domain-containing protein</fullName>
    </recommendedName>
</protein>
<evidence type="ECO:0000259" key="2">
    <source>
        <dbReference type="Pfam" id="PF21038"/>
    </source>
</evidence>
<evidence type="ECO:0000313" key="3">
    <source>
        <dbReference type="EMBL" id="ETV83081.1"/>
    </source>
</evidence>
<dbReference type="EMBL" id="KI913121">
    <property type="protein sequence ID" value="ETV83080.1"/>
    <property type="molecule type" value="Genomic_DNA"/>
</dbReference>
<dbReference type="RefSeq" id="XP_009827752.1">
    <property type="nucleotide sequence ID" value="XM_009829450.1"/>
</dbReference>
<dbReference type="OrthoDB" id="66599at2759"/>
<dbReference type="InterPro" id="IPR052607">
    <property type="entry name" value="CEP104-like"/>
</dbReference>
<dbReference type="PANTHER" id="PTHR13371:SF0">
    <property type="entry name" value="CENTROSOMAL PROTEIN OF 104 KDA"/>
    <property type="match status" value="1"/>
</dbReference>
<organism evidence="3">
    <name type="scientific">Aphanomyces astaci</name>
    <name type="common">Crayfish plague agent</name>
    <dbReference type="NCBI Taxonomy" id="112090"/>
    <lineage>
        <taxon>Eukaryota</taxon>
        <taxon>Sar</taxon>
        <taxon>Stramenopiles</taxon>
        <taxon>Oomycota</taxon>
        <taxon>Saprolegniomycetes</taxon>
        <taxon>Saprolegniales</taxon>
        <taxon>Verrucalvaceae</taxon>
        <taxon>Aphanomyces</taxon>
    </lineage>
</organism>
<accession>W4GUW5</accession>
<feature type="compositionally biased region" description="Basic residues" evidence="1">
    <location>
        <begin position="670"/>
        <end position="679"/>
    </location>
</feature>
<name>W4GUW5_APHAT</name>
<dbReference type="VEuPathDB" id="FungiDB:H257_04817"/>
<proteinExistence type="predicted"/>
<dbReference type="InterPro" id="IPR048739">
    <property type="entry name" value="CEP104_N"/>
</dbReference>
<dbReference type="EMBL" id="KI913121">
    <property type="protein sequence ID" value="ETV83081.1"/>
    <property type="molecule type" value="Genomic_DNA"/>
</dbReference>
<dbReference type="Pfam" id="PF21038">
    <property type="entry name" value="CEP104_N"/>
    <property type="match status" value="1"/>
</dbReference>
<dbReference type="PANTHER" id="PTHR13371">
    <property type="entry name" value="GLYCINE-, GLUTAMATE-, THIENYLCYCLOHEXYLPIPERIDINE-BINDING PROTEIN"/>
    <property type="match status" value="1"/>
</dbReference>
<evidence type="ECO:0000256" key="1">
    <source>
        <dbReference type="SAM" id="MobiDB-lite"/>
    </source>
</evidence>
<dbReference type="GO" id="GO:0005929">
    <property type="term" value="C:cilium"/>
    <property type="evidence" value="ECO:0007669"/>
    <property type="project" value="TreeGrafter"/>
</dbReference>
<sequence length="905" mass="98871">MIAGDNDEDPASLKLLADQVMRSLVSSGCRLVCVDFDSTFLRIHTNGSWSRPAAELLPYVRPLFVRLLPLLAAHVSLAVVTFSPQVPLIREVLSLCFDPSVSESIIVRGDVEGWTLSRDDAVQFTGIDSHHLVLHRRTKLPYVASAALEASSSMSSADPIRSHHTVLIDDCQDNVFLAAQCGIAAIHYDPTQFPQHMHAVLKRRKKRRRTSDTNLTLVLPSASALRQSIQSPLAGQPEASSSFATAVLSPVRSADSHPARLHFCTPSPVTKLRVTNSIGKPKPKRYTRPVKVVDDPVVSEQVVADLQTCHTITTTDAPCDNVQDTGDDHSGTTQDVVEIRSTDVIESRPDEDDEGITNMSMGDSTAAAPGCRVPFLVTAATSEDDMHPALHLQVRDRSCPGWQSTKLCEYPQEVVLMVNHGTPVHIATMQVLVHHTKIPSRIDIFVAESAVTKLRKLGYVALDSNESSNFNARELKCITIDCAVAYFKLSLHQCHRNRFNVFDQVGLVDITLLGSPAKASDTTTSLPSLNPIMHLPNNNNHPASNSPRTQCDTASLELYHIPHPSRPGTRLSLRQLVEALRIQRATCVDAEDYAAAKHTKDLERTVLQCLAQLERLHLQKNSVLQVENYDGASLVKAEMDVVIAQVCAVAAQATALSPLVPQESKSSSPKTRREHKCRSPPKVDLMKATALATSRQANDDQLAEEPSEPEHLEPKLAAACEGVGGILTRIDGRTFCCAYSRHRTLREPATAAIVHAIQTLGHFSQNGSSTSALEKLVLPWLTTGILQQPVHAFASGCTFVVVAITSCAAVADQLVHELHPLCIHLNGLCFAEGGISTAPGDDFYPTAWRPVVKSTQQYWRGDARDCTQRRRPSSCPRLCSCVYSIRPHCRLATALWARASDHGTS</sequence>
<feature type="domain" description="Centrosomal protein CEP104 N-terminal" evidence="2">
    <location>
        <begin position="401"/>
        <end position="514"/>
    </location>
</feature>
<dbReference type="GeneID" id="20806813"/>